<evidence type="ECO:0000256" key="2">
    <source>
        <dbReference type="SAM" id="MobiDB-lite"/>
    </source>
</evidence>
<protein>
    <submittedName>
        <fullName evidence="4">Up in starvation</fullName>
    </submittedName>
</protein>
<dbReference type="SUPFAM" id="SSF57667">
    <property type="entry name" value="beta-beta-alpha zinc fingers"/>
    <property type="match status" value="1"/>
</dbReference>
<reference evidence="4 5" key="1">
    <citation type="submission" date="2023-06" db="EMBL/GenBank/DDBJ databases">
        <title>Black Yeasts Isolated from many extreme environments.</title>
        <authorList>
            <person name="Coleine C."/>
            <person name="Stajich J.E."/>
            <person name="Selbmann L."/>
        </authorList>
    </citation>
    <scope>NUCLEOTIDE SEQUENCE [LARGE SCALE GENOMIC DNA]</scope>
    <source>
        <strain evidence="4 5">CCFEE 5887</strain>
    </source>
</reference>
<name>A0AAV9PQ95_9PEZI</name>
<dbReference type="Gene3D" id="3.30.160.60">
    <property type="entry name" value="Classic Zinc Finger"/>
    <property type="match status" value="1"/>
</dbReference>
<evidence type="ECO:0000313" key="5">
    <source>
        <dbReference type="Proteomes" id="UP001345827"/>
    </source>
</evidence>
<feature type="region of interest" description="Disordered" evidence="2">
    <location>
        <begin position="1"/>
        <end position="35"/>
    </location>
</feature>
<dbReference type="EMBL" id="JAXLQG010000042">
    <property type="protein sequence ID" value="KAK5527584.1"/>
    <property type="molecule type" value="Genomic_DNA"/>
</dbReference>
<dbReference type="GO" id="GO:0008270">
    <property type="term" value="F:zinc ion binding"/>
    <property type="evidence" value="ECO:0007669"/>
    <property type="project" value="UniProtKB-KW"/>
</dbReference>
<dbReference type="Proteomes" id="UP001345827">
    <property type="component" value="Unassembled WGS sequence"/>
</dbReference>
<evidence type="ECO:0000259" key="3">
    <source>
        <dbReference type="PROSITE" id="PS50157"/>
    </source>
</evidence>
<dbReference type="AlphaFoldDB" id="A0AAV9PQ95"/>
<keyword evidence="1" id="KW-0479">Metal-binding</keyword>
<gene>
    <name evidence="4" type="primary">USV1_2</name>
    <name evidence="4" type="ORF">LTR25_011063</name>
</gene>
<dbReference type="PROSITE" id="PS50157">
    <property type="entry name" value="ZINC_FINGER_C2H2_2"/>
    <property type="match status" value="1"/>
</dbReference>
<evidence type="ECO:0000256" key="1">
    <source>
        <dbReference type="PROSITE-ProRule" id="PRU00042"/>
    </source>
</evidence>
<sequence length="177" mass="19896">MDDDAEKDEQRSEGEGEAGEGDAGSRKKNGQRFFSTGYPPCNHSFARSAHLARHIRKHTGEWSFQWQRNLRFSQLDNLRQHAQSVRAKEEIPTDSLADTETCFQLHTQQYGSSTSNQTPSKDMITYTRILRILPAATRLTVIGNSKAMSYGDIVEAQRTRGTKDAGRIRKPNGAILV</sequence>
<dbReference type="InterPro" id="IPR013087">
    <property type="entry name" value="Znf_C2H2_type"/>
</dbReference>
<keyword evidence="5" id="KW-1185">Reference proteome</keyword>
<feature type="domain" description="C2H2-type" evidence="3">
    <location>
        <begin position="34"/>
        <end position="63"/>
    </location>
</feature>
<dbReference type="InterPro" id="IPR036236">
    <property type="entry name" value="Znf_C2H2_sf"/>
</dbReference>
<keyword evidence="1" id="KW-0862">Zinc</keyword>
<keyword evidence="1" id="KW-0863">Zinc-finger</keyword>
<comment type="caution">
    <text evidence="4">The sequence shown here is derived from an EMBL/GenBank/DDBJ whole genome shotgun (WGS) entry which is preliminary data.</text>
</comment>
<proteinExistence type="predicted"/>
<organism evidence="4 5">
    <name type="scientific">Vermiconidia calcicola</name>
    <dbReference type="NCBI Taxonomy" id="1690605"/>
    <lineage>
        <taxon>Eukaryota</taxon>
        <taxon>Fungi</taxon>
        <taxon>Dikarya</taxon>
        <taxon>Ascomycota</taxon>
        <taxon>Pezizomycotina</taxon>
        <taxon>Dothideomycetes</taxon>
        <taxon>Dothideomycetidae</taxon>
        <taxon>Mycosphaerellales</taxon>
        <taxon>Extremaceae</taxon>
        <taxon>Vermiconidia</taxon>
    </lineage>
</organism>
<evidence type="ECO:0000313" key="4">
    <source>
        <dbReference type="EMBL" id="KAK5527584.1"/>
    </source>
</evidence>
<accession>A0AAV9PQ95</accession>